<comment type="caution">
    <text evidence="3">The sequence shown here is derived from an EMBL/GenBank/DDBJ whole genome shotgun (WGS) entry which is preliminary data.</text>
</comment>
<dbReference type="Pfam" id="PF05327">
    <property type="entry name" value="RRN3"/>
    <property type="match status" value="1"/>
</dbReference>
<reference evidence="3 4" key="1">
    <citation type="submission" date="2014-03" db="EMBL/GenBank/DDBJ databases">
        <title>The genome of Kluyveromyces dobzhanskii.</title>
        <authorList>
            <person name="Nystedt B."/>
            <person name="Astrom S."/>
        </authorList>
    </citation>
    <scope>NUCLEOTIDE SEQUENCE [LARGE SCALE GENOMIC DNA]</scope>
    <source>
        <strain evidence="3 4">CBS 2104</strain>
    </source>
</reference>
<evidence type="ECO:0000256" key="1">
    <source>
        <dbReference type="ARBA" id="ARBA00010098"/>
    </source>
</evidence>
<comment type="similarity">
    <text evidence="1">Belongs to the RRN3 family.</text>
</comment>
<dbReference type="GO" id="GO:0005634">
    <property type="term" value="C:nucleus"/>
    <property type="evidence" value="ECO:0007669"/>
    <property type="project" value="TreeGrafter"/>
</dbReference>
<gene>
    <name evidence="3" type="ORF">KLDO_g4154</name>
</gene>
<dbReference type="GO" id="GO:0001042">
    <property type="term" value="F:RNA polymerase I core binding"/>
    <property type="evidence" value="ECO:0007669"/>
    <property type="project" value="TreeGrafter"/>
</dbReference>
<protein>
    <submittedName>
        <fullName evidence="3">WGS project CCBQ000000000 data, contig 00015</fullName>
    </submittedName>
</protein>
<organism evidence="3 4">
    <name type="scientific">Kluyveromyces dobzhanskii CBS 2104</name>
    <dbReference type="NCBI Taxonomy" id="1427455"/>
    <lineage>
        <taxon>Eukaryota</taxon>
        <taxon>Fungi</taxon>
        <taxon>Dikarya</taxon>
        <taxon>Ascomycota</taxon>
        <taxon>Saccharomycotina</taxon>
        <taxon>Saccharomycetes</taxon>
        <taxon>Saccharomycetales</taxon>
        <taxon>Saccharomycetaceae</taxon>
        <taxon>Kluyveromyces</taxon>
    </lineage>
</organism>
<dbReference type="AlphaFoldDB" id="A0A0A8LCF1"/>
<feature type="region of interest" description="Disordered" evidence="2">
    <location>
        <begin position="1"/>
        <end position="27"/>
    </location>
</feature>
<dbReference type="Proteomes" id="UP000031516">
    <property type="component" value="Unassembled WGS sequence"/>
</dbReference>
<evidence type="ECO:0000313" key="3">
    <source>
        <dbReference type="EMBL" id="CDO95932.1"/>
    </source>
</evidence>
<accession>A0A0A8LCF1</accession>
<feature type="compositionally biased region" description="Acidic residues" evidence="2">
    <location>
        <begin position="320"/>
        <end position="335"/>
    </location>
</feature>
<dbReference type="InterPro" id="IPR007991">
    <property type="entry name" value="RNA_pol_I_trans_ini_fac_RRN3"/>
</dbReference>
<feature type="region of interest" description="Disordered" evidence="2">
    <location>
        <begin position="260"/>
        <end position="335"/>
    </location>
</feature>
<keyword evidence="4" id="KW-1185">Reference proteome</keyword>
<name>A0A0A8LCF1_9SACH</name>
<proteinExistence type="inferred from homology"/>
<dbReference type="GO" id="GO:0006361">
    <property type="term" value="P:transcription initiation at RNA polymerase I promoter"/>
    <property type="evidence" value="ECO:0007669"/>
    <property type="project" value="InterPro"/>
</dbReference>
<sequence length="653" mass="74514">MIAMENGQKRQRTDLGSTAIGGSDKKKRKVEFSEIVMDQDGNSVPSGGNMGEDKKFALEMFQSFVVRALKEQDSNESSGIESLAMQVSLPASSVDRISADNFSLLLRILGNNITQIDNKSGLSMIRSIINFEKWWELPAAALSSYISFIRILCSSLPKWWQDVSMTLISNFQLSMTRTVHHHEMLRYFLKTIPSSIHIIDSYIGKFFPNKNDSKKVLLNYISNVLALTEYCHELRFQAWSLVIEKVISIDVELQNELDELDEDIDDGDGGFEGGDDDDEGEDDDDDDDSGDSGPDNDDDGADASQQRILKRNGITRSGNDADDDMDGSDQDSDEDMDDEVYYVDLSHNIKELSSKLDDILAVITSKLSCALTPESLEEGDGVNIFNTLTSLFKTHILPTYYTRSVQYLMFHVSQQQPELMDAFLVTLIDISFTPTETMEKKIKSLQYIGSFIARAKRLTRTQIVFVTSYLTSWLNRYVLEREEEVYQPGGMERFKHFYAVFQSICYIFCFRHSILRDGDDTWECELDKFFQRMVISKFNPLKYCNENVMMMFAKIAQHEGVVYCFSIIENNNNERLRGITGKTTEAGGSSITGTWSLATRQQFIDLQSYFPYDPLFLTNYKSMMKDYYIEWTEISKDYESDDSDEIDESPPSA</sequence>
<dbReference type="PANTHER" id="PTHR12790">
    <property type="entry name" value="TRANSCRIPTION INITIATION FACTOR IA RRN3"/>
    <property type="match status" value="1"/>
</dbReference>
<dbReference type="PANTHER" id="PTHR12790:SF0">
    <property type="entry name" value="RNA POLYMERASE I-SPECIFIC TRANSCRIPTION INITIATION FACTOR RRN3-RELATED"/>
    <property type="match status" value="1"/>
</dbReference>
<dbReference type="OrthoDB" id="26970at2759"/>
<feature type="compositionally biased region" description="Acidic residues" evidence="2">
    <location>
        <begin position="260"/>
        <end position="301"/>
    </location>
</feature>
<dbReference type="GO" id="GO:0001181">
    <property type="term" value="F:RNA polymerase I general transcription initiation factor activity"/>
    <property type="evidence" value="ECO:0007669"/>
    <property type="project" value="InterPro"/>
</dbReference>
<dbReference type="EMBL" id="CCBQ010000045">
    <property type="protein sequence ID" value="CDO95932.1"/>
    <property type="molecule type" value="Genomic_DNA"/>
</dbReference>
<evidence type="ECO:0000313" key="4">
    <source>
        <dbReference type="Proteomes" id="UP000031516"/>
    </source>
</evidence>
<evidence type="ECO:0000256" key="2">
    <source>
        <dbReference type="SAM" id="MobiDB-lite"/>
    </source>
</evidence>